<name>A0A1H9YJ86_9FIRM</name>
<dbReference type="CDD" id="cd04301">
    <property type="entry name" value="NAT_SF"/>
    <property type="match status" value="1"/>
</dbReference>
<reference evidence="2 3" key="1">
    <citation type="submission" date="2016-10" db="EMBL/GenBank/DDBJ databases">
        <authorList>
            <person name="de Groot N.N."/>
        </authorList>
    </citation>
    <scope>NUCLEOTIDE SEQUENCE [LARGE SCALE GENOMIC DNA]</scope>
    <source>
        <strain evidence="2 3">DSM 18979</strain>
    </source>
</reference>
<dbReference type="Pfam" id="PF00583">
    <property type="entry name" value="Acetyltransf_1"/>
    <property type="match status" value="1"/>
</dbReference>
<keyword evidence="2" id="KW-0808">Transferase</keyword>
<dbReference type="OrthoDB" id="1727266at2"/>
<dbReference type="STRING" id="426128.SAMN05660297_00262"/>
<sequence>MIVIKKISDSEMKVLSTYYEECKFFKEAISSSEYIAALDENTPLGFAEITFYEKMLPVIKRMYVNKEERGQGLGDGILRATLNYVLSNGYSFTVIEGNDNLSNFYKKEGLLLMKDVKAPKGYQGYFNQYDQNQTFFCNISSFFIKGCKK</sequence>
<dbReference type="SUPFAM" id="SSF55729">
    <property type="entry name" value="Acyl-CoA N-acyltransferases (Nat)"/>
    <property type="match status" value="1"/>
</dbReference>
<feature type="domain" description="N-acetyltransferase" evidence="1">
    <location>
        <begin position="2"/>
        <end position="149"/>
    </location>
</feature>
<proteinExistence type="predicted"/>
<dbReference type="GO" id="GO:0016747">
    <property type="term" value="F:acyltransferase activity, transferring groups other than amino-acyl groups"/>
    <property type="evidence" value="ECO:0007669"/>
    <property type="project" value="InterPro"/>
</dbReference>
<dbReference type="AlphaFoldDB" id="A0A1H9YJ86"/>
<evidence type="ECO:0000313" key="2">
    <source>
        <dbReference type="EMBL" id="SES69124.1"/>
    </source>
</evidence>
<dbReference type="InterPro" id="IPR000182">
    <property type="entry name" value="GNAT_dom"/>
</dbReference>
<dbReference type="RefSeq" id="WP_090438112.1">
    <property type="nucleotide sequence ID" value="NZ_FOHU01000001.1"/>
</dbReference>
<protein>
    <submittedName>
        <fullName evidence="2">Acetyltransferase (GNAT) domain-containing protein</fullName>
    </submittedName>
</protein>
<keyword evidence="3" id="KW-1185">Reference proteome</keyword>
<evidence type="ECO:0000259" key="1">
    <source>
        <dbReference type="PROSITE" id="PS51186"/>
    </source>
</evidence>
<evidence type="ECO:0000313" key="3">
    <source>
        <dbReference type="Proteomes" id="UP000199568"/>
    </source>
</evidence>
<dbReference type="Proteomes" id="UP000199568">
    <property type="component" value="Unassembled WGS sequence"/>
</dbReference>
<gene>
    <name evidence="2" type="ORF">SAMN05660297_00262</name>
</gene>
<dbReference type="Gene3D" id="3.40.630.30">
    <property type="match status" value="1"/>
</dbReference>
<dbReference type="InterPro" id="IPR016181">
    <property type="entry name" value="Acyl_CoA_acyltransferase"/>
</dbReference>
<dbReference type="EMBL" id="FOHU01000001">
    <property type="protein sequence ID" value="SES69124.1"/>
    <property type="molecule type" value="Genomic_DNA"/>
</dbReference>
<accession>A0A1H9YJ86</accession>
<organism evidence="2 3">
    <name type="scientific">Natronincola peptidivorans</name>
    <dbReference type="NCBI Taxonomy" id="426128"/>
    <lineage>
        <taxon>Bacteria</taxon>
        <taxon>Bacillati</taxon>
        <taxon>Bacillota</taxon>
        <taxon>Clostridia</taxon>
        <taxon>Peptostreptococcales</taxon>
        <taxon>Natronincolaceae</taxon>
        <taxon>Natronincola</taxon>
    </lineage>
</organism>
<dbReference type="PROSITE" id="PS51186">
    <property type="entry name" value="GNAT"/>
    <property type="match status" value="1"/>
</dbReference>